<dbReference type="OrthoDB" id="9795402at2"/>
<dbReference type="PANTHER" id="PTHR30399">
    <property type="entry name" value="UNCHARACTERIZED PROTEIN YGJP"/>
    <property type="match status" value="1"/>
</dbReference>
<evidence type="ECO:0000259" key="1">
    <source>
        <dbReference type="Pfam" id="PF01863"/>
    </source>
</evidence>
<dbReference type="Pfam" id="PF01863">
    <property type="entry name" value="YgjP-like"/>
    <property type="match status" value="1"/>
</dbReference>
<sequence>MIEWLRADSPSKPAKPAVPPQIELLGRAIPIHITRHPRARRLTMRLAPDGGAVRVTMPRWSRQAEAIRFAQDRRAWLEAQAAKVPTREDPVARGHILWRGRTLAIDWRADAPRRPVLTGDTLALGGPAETVSKRLARWLESEAERLMAHDVAFYCERAGIAAPPLRLSRAQRRWGSCSSSGTVRINWRLVQAPDAVRRSVVAHEVAHLVHFDHSPAFHALLADLYEGDQREADVWLKTEGRSLYADFG</sequence>
<dbReference type="InterPro" id="IPR002725">
    <property type="entry name" value="YgjP-like_metallopeptidase"/>
</dbReference>
<keyword evidence="3" id="KW-1185">Reference proteome</keyword>
<dbReference type="Gene3D" id="3.30.2010.10">
    <property type="entry name" value="Metalloproteases ('zincins'), catalytic domain"/>
    <property type="match status" value="1"/>
</dbReference>
<dbReference type="EMBL" id="WTYD01000001">
    <property type="protein sequence ID" value="MXO52615.1"/>
    <property type="molecule type" value="Genomic_DNA"/>
</dbReference>
<reference evidence="2 3" key="1">
    <citation type="submission" date="2019-12" db="EMBL/GenBank/DDBJ databases">
        <title>Genomic-based taxomic classification of the family Erythrobacteraceae.</title>
        <authorList>
            <person name="Xu L."/>
        </authorList>
    </citation>
    <scope>NUCLEOTIDE SEQUENCE [LARGE SCALE GENOMIC DNA]</scope>
    <source>
        <strain evidence="2 3">JCM 17468</strain>
    </source>
</reference>
<comment type="caution">
    <text evidence="2">The sequence shown here is derived from an EMBL/GenBank/DDBJ whole genome shotgun (WGS) entry which is preliminary data.</text>
</comment>
<dbReference type="InterPro" id="IPR053136">
    <property type="entry name" value="UTP_pyrophosphatase-like"/>
</dbReference>
<organism evidence="2 3">
    <name type="scientific">Qipengyuania pelagi</name>
    <dbReference type="NCBI Taxonomy" id="994320"/>
    <lineage>
        <taxon>Bacteria</taxon>
        <taxon>Pseudomonadati</taxon>
        <taxon>Pseudomonadota</taxon>
        <taxon>Alphaproteobacteria</taxon>
        <taxon>Sphingomonadales</taxon>
        <taxon>Erythrobacteraceae</taxon>
        <taxon>Qipengyuania</taxon>
    </lineage>
</organism>
<dbReference type="AlphaFoldDB" id="A0A844Y331"/>
<dbReference type="RefSeq" id="WP_160659577.1">
    <property type="nucleotide sequence ID" value="NZ_BAABDV010000001.1"/>
</dbReference>
<dbReference type="PANTHER" id="PTHR30399:SF1">
    <property type="entry name" value="UTP PYROPHOSPHATASE"/>
    <property type="match status" value="1"/>
</dbReference>
<evidence type="ECO:0000313" key="3">
    <source>
        <dbReference type="Proteomes" id="UP000430272"/>
    </source>
</evidence>
<proteinExistence type="predicted"/>
<dbReference type="CDD" id="cd07344">
    <property type="entry name" value="M48_yhfN_like"/>
    <property type="match status" value="1"/>
</dbReference>
<accession>A0A844Y331</accession>
<name>A0A844Y331_9SPHN</name>
<protein>
    <submittedName>
        <fullName evidence="2">DUF45 domain-containing protein</fullName>
    </submittedName>
</protein>
<dbReference type="Proteomes" id="UP000430272">
    <property type="component" value="Unassembled WGS sequence"/>
</dbReference>
<feature type="domain" description="YgjP-like metallopeptidase" evidence="1">
    <location>
        <begin position="43"/>
        <end position="238"/>
    </location>
</feature>
<gene>
    <name evidence="2" type="ORF">GRI47_01170</name>
</gene>
<evidence type="ECO:0000313" key="2">
    <source>
        <dbReference type="EMBL" id="MXO52615.1"/>
    </source>
</evidence>